<protein>
    <submittedName>
        <fullName evidence="11">Cation diffusion facilitator family transporter</fullName>
    </submittedName>
</protein>
<proteinExistence type="inferred from homology"/>
<dbReference type="Pfam" id="PF01545">
    <property type="entry name" value="Cation_efflux"/>
    <property type="match status" value="1"/>
</dbReference>
<feature type="transmembrane region" description="Helical" evidence="8">
    <location>
        <begin position="35"/>
        <end position="57"/>
    </location>
</feature>
<feature type="transmembrane region" description="Helical" evidence="8">
    <location>
        <begin position="180"/>
        <end position="198"/>
    </location>
</feature>
<dbReference type="Pfam" id="PF16916">
    <property type="entry name" value="ZT_dimer"/>
    <property type="match status" value="1"/>
</dbReference>
<feature type="transmembrane region" description="Helical" evidence="8">
    <location>
        <begin position="69"/>
        <end position="87"/>
    </location>
</feature>
<keyword evidence="6 8" id="KW-0472">Membrane</keyword>
<evidence type="ECO:0000313" key="11">
    <source>
        <dbReference type="EMBL" id="UYG17195.1"/>
    </source>
</evidence>
<dbReference type="InterPro" id="IPR027469">
    <property type="entry name" value="Cation_efflux_TMD_sf"/>
</dbReference>
<feature type="transmembrane region" description="Helical" evidence="8">
    <location>
        <begin position="137"/>
        <end position="159"/>
    </location>
</feature>
<dbReference type="Gene3D" id="1.20.1510.10">
    <property type="entry name" value="Cation efflux protein transmembrane domain"/>
    <property type="match status" value="1"/>
</dbReference>
<feature type="domain" description="Cation efflux protein transmembrane" evidence="9">
    <location>
        <begin position="37"/>
        <end position="230"/>
    </location>
</feature>
<dbReference type="InterPro" id="IPR027470">
    <property type="entry name" value="Cation_efflux_CTD"/>
</dbReference>
<organism evidence="11 12">
    <name type="scientific">Brachybacterium huguangmaarense</name>
    <dbReference type="NCBI Taxonomy" id="1652028"/>
    <lineage>
        <taxon>Bacteria</taxon>
        <taxon>Bacillati</taxon>
        <taxon>Actinomycetota</taxon>
        <taxon>Actinomycetes</taxon>
        <taxon>Micrococcales</taxon>
        <taxon>Dermabacteraceae</taxon>
        <taxon>Brachybacterium</taxon>
    </lineage>
</organism>
<comment type="similarity">
    <text evidence="2">Belongs to the cation diffusion facilitator (CDF) transporter (TC 2.A.4) family.</text>
</comment>
<dbReference type="InterPro" id="IPR050291">
    <property type="entry name" value="CDF_Transporter"/>
</dbReference>
<comment type="subcellular location">
    <subcellularLocation>
        <location evidence="1">Membrane</location>
        <topology evidence="1">Multi-pass membrane protein</topology>
    </subcellularLocation>
</comment>
<evidence type="ECO:0000256" key="5">
    <source>
        <dbReference type="ARBA" id="ARBA00022989"/>
    </source>
</evidence>
<keyword evidence="3" id="KW-0813">Transport</keyword>
<dbReference type="InterPro" id="IPR058533">
    <property type="entry name" value="Cation_efflux_TM"/>
</dbReference>
<dbReference type="PANTHER" id="PTHR43840">
    <property type="entry name" value="MITOCHONDRIAL METAL TRANSPORTER 1-RELATED"/>
    <property type="match status" value="1"/>
</dbReference>
<feature type="domain" description="Cation efflux protein cytoplasmic" evidence="10">
    <location>
        <begin position="234"/>
        <end position="311"/>
    </location>
</feature>
<dbReference type="RefSeq" id="WP_263594404.1">
    <property type="nucleotide sequence ID" value="NZ_CP107020.1"/>
</dbReference>
<evidence type="ECO:0000259" key="10">
    <source>
        <dbReference type="Pfam" id="PF16916"/>
    </source>
</evidence>
<dbReference type="NCBIfam" id="TIGR01297">
    <property type="entry name" value="CDF"/>
    <property type="match status" value="1"/>
</dbReference>
<feature type="region of interest" description="Disordered" evidence="7">
    <location>
        <begin position="330"/>
        <end position="349"/>
    </location>
</feature>
<evidence type="ECO:0000256" key="8">
    <source>
        <dbReference type="SAM" id="Phobius"/>
    </source>
</evidence>
<reference evidence="11" key="1">
    <citation type="submission" date="2022-10" db="EMBL/GenBank/DDBJ databases">
        <title>Whole-Genome Sequencing of Brachybacterium huguangmaarense BRM-3, Isolated from Betula schmidtii.</title>
        <authorList>
            <person name="Haam D."/>
        </authorList>
    </citation>
    <scope>NUCLEOTIDE SEQUENCE</scope>
    <source>
        <strain evidence="11">BRM-3</strain>
    </source>
</reference>
<evidence type="ECO:0000256" key="3">
    <source>
        <dbReference type="ARBA" id="ARBA00022448"/>
    </source>
</evidence>
<evidence type="ECO:0000256" key="6">
    <source>
        <dbReference type="ARBA" id="ARBA00023136"/>
    </source>
</evidence>
<dbReference type="Gene3D" id="3.30.70.1350">
    <property type="entry name" value="Cation efflux protein, cytoplasmic domain"/>
    <property type="match status" value="1"/>
</dbReference>
<keyword evidence="5 8" id="KW-1133">Transmembrane helix</keyword>
<sequence>MTQNPEPDVTGEPADNPKAPAVRRATATSVDLTKFAWLSIAAAIATIALKTGAWAMTGSVGLLSDAAESTVNLVAAVVALIALRVAAKPATDQFLYGRAKAEYFSAAVEGAMIFVAAAVILVTAVERFVHPQPLENVGIGLLISVVASIVNGVVAAVLLRAGRRHRSITLRADGRHLLTDVWTSVGVLVGVGLVWATGWERLDAVVAFAVGINIIVTGIRLISESVGGLLDKVLPEEDNAVITQILRRRTDGTVTFHGLQTREAGQQKFMNVHVLVPDEWTVKQGHDYIDELEAELIEALPGLTVATHLEPISDPLSYADIPSAQIPIHDVAEHDSSRPPRRGTTPPTP</sequence>
<dbReference type="InterPro" id="IPR036837">
    <property type="entry name" value="Cation_efflux_CTD_sf"/>
</dbReference>
<dbReference type="InterPro" id="IPR002524">
    <property type="entry name" value="Cation_efflux"/>
</dbReference>
<evidence type="ECO:0000313" key="12">
    <source>
        <dbReference type="Proteomes" id="UP001164305"/>
    </source>
</evidence>
<evidence type="ECO:0000256" key="1">
    <source>
        <dbReference type="ARBA" id="ARBA00004141"/>
    </source>
</evidence>
<feature type="transmembrane region" description="Helical" evidence="8">
    <location>
        <begin position="204"/>
        <end position="222"/>
    </location>
</feature>
<evidence type="ECO:0000259" key="9">
    <source>
        <dbReference type="Pfam" id="PF01545"/>
    </source>
</evidence>
<feature type="transmembrane region" description="Helical" evidence="8">
    <location>
        <begin position="103"/>
        <end position="125"/>
    </location>
</feature>
<feature type="region of interest" description="Disordered" evidence="7">
    <location>
        <begin position="1"/>
        <end position="22"/>
    </location>
</feature>
<evidence type="ECO:0000256" key="4">
    <source>
        <dbReference type="ARBA" id="ARBA00022692"/>
    </source>
</evidence>
<dbReference type="EMBL" id="CP107020">
    <property type="protein sequence ID" value="UYG17195.1"/>
    <property type="molecule type" value="Genomic_DNA"/>
</dbReference>
<name>A0ABY6G1X0_9MICO</name>
<gene>
    <name evidence="11" type="ORF">BRM3_01805</name>
</gene>
<dbReference type="Proteomes" id="UP001164305">
    <property type="component" value="Chromosome"/>
</dbReference>
<accession>A0ABY6G1X0</accession>
<dbReference type="SUPFAM" id="SSF161111">
    <property type="entry name" value="Cation efflux protein transmembrane domain-like"/>
    <property type="match status" value="1"/>
</dbReference>
<keyword evidence="12" id="KW-1185">Reference proteome</keyword>
<evidence type="ECO:0000256" key="2">
    <source>
        <dbReference type="ARBA" id="ARBA00008114"/>
    </source>
</evidence>
<dbReference type="SUPFAM" id="SSF160240">
    <property type="entry name" value="Cation efflux protein cytoplasmic domain-like"/>
    <property type="match status" value="1"/>
</dbReference>
<keyword evidence="4 8" id="KW-0812">Transmembrane</keyword>
<dbReference type="PANTHER" id="PTHR43840:SF15">
    <property type="entry name" value="MITOCHONDRIAL METAL TRANSPORTER 1-RELATED"/>
    <property type="match status" value="1"/>
</dbReference>
<evidence type="ECO:0000256" key="7">
    <source>
        <dbReference type="SAM" id="MobiDB-lite"/>
    </source>
</evidence>